<evidence type="ECO:0000313" key="2">
    <source>
        <dbReference type="EMBL" id="ADX68266.1"/>
    </source>
</evidence>
<name>F0NZ49_WEEVC</name>
<reference evidence="2 3" key="1">
    <citation type="journal article" date="2011" name="Stand. Genomic Sci.">
        <title>Complete genome sequence of Weeksella virosa type strain (9751).</title>
        <authorList>
            <person name="Lang E."/>
            <person name="Teshima H."/>
            <person name="Lucas S."/>
            <person name="Lapidus A."/>
            <person name="Hammon N."/>
            <person name="Deshpande S."/>
            <person name="Nolan M."/>
            <person name="Cheng J.F."/>
            <person name="Pitluck S."/>
            <person name="Liolios K."/>
            <person name="Pagani I."/>
            <person name="Mikhailova N."/>
            <person name="Ivanova N."/>
            <person name="Mavromatis K."/>
            <person name="Pati A."/>
            <person name="Tapia R."/>
            <person name="Han C."/>
            <person name="Goodwin L."/>
            <person name="Chen A."/>
            <person name="Palaniappan K."/>
            <person name="Land M."/>
            <person name="Hauser L."/>
            <person name="Chang Y.J."/>
            <person name="Jeffries C.D."/>
            <person name="Brambilla E.M."/>
            <person name="Kopitz M."/>
            <person name="Rohde M."/>
            <person name="Goker M."/>
            <person name="Tindall B.J."/>
            <person name="Detter J.C."/>
            <person name="Woyke T."/>
            <person name="Bristow J."/>
            <person name="Eisen J.A."/>
            <person name="Markowitz V."/>
            <person name="Hugenholtz P."/>
            <person name="Klenk H.P."/>
            <person name="Kyrpides N.C."/>
        </authorList>
    </citation>
    <scope>NUCLEOTIDE SEQUENCE [LARGE SCALE GENOMIC DNA]</scope>
    <source>
        <strain evidence="3">ATCC 43766 / DSM 16922 / JCM 21250 / NBRC 16016 / NCTC 11634 / CL345/78</strain>
    </source>
</reference>
<evidence type="ECO:0000313" key="3">
    <source>
        <dbReference type="Proteomes" id="UP000008641"/>
    </source>
</evidence>
<protein>
    <submittedName>
        <fullName evidence="2">3-oxoacyl-(Acyl-carrier-protein) synthase</fullName>
    </submittedName>
</protein>
<dbReference type="Proteomes" id="UP000008641">
    <property type="component" value="Chromosome"/>
</dbReference>
<dbReference type="KEGG" id="wvi:Weevi_1566"/>
<dbReference type="AlphaFoldDB" id="F0NZ49"/>
<dbReference type="SUPFAM" id="SSF53901">
    <property type="entry name" value="Thiolase-like"/>
    <property type="match status" value="1"/>
</dbReference>
<dbReference type="EMBL" id="CP002455">
    <property type="protein sequence ID" value="ADX68266.1"/>
    <property type="molecule type" value="Genomic_DNA"/>
</dbReference>
<dbReference type="eggNOG" id="COG0304">
    <property type="taxonomic scope" value="Bacteria"/>
</dbReference>
<dbReference type="STRING" id="865938.Weevi_1566"/>
<dbReference type="GO" id="GO:0016746">
    <property type="term" value="F:acyltransferase activity"/>
    <property type="evidence" value="ECO:0007669"/>
    <property type="project" value="InterPro"/>
</dbReference>
<reference evidence="3" key="2">
    <citation type="journal article" date="2011" name="Stand. Genomic Sci.">
        <title>Complete genome sequence of Weeksella virosa type strain (9751T).</title>
        <authorList>
            <person name="Lang E."/>
            <person name="Teshima H."/>
            <person name="Lucas S."/>
            <person name="Lapidus A."/>
            <person name="Hammon N."/>
            <person name="Deshpande S."/>
            <person name="Nolan M."/>
            <person name="Cheng J."/>
            <person name="Pitluck S."/>
            <person name="Liolios K."/>
            <person name="Pagani I."/>
            <person name="Mikhailova N."/>
            <person name="Ivanova N."/>
            <person name="Mavromatis K."/>
            <person name="Pati A."/>
            <person name="Tapia R."/>
            <person name="Han C."/>
            <person name="Goodwin L."/>
            <person name="Chen A."/>
            <person name="Palaniappan K."/>
            <person name="Land M."/>
            <person name="Hauser L."/>
            <person name="Chang Y."/>
            <person name="Jeffries C."/>
            <person name="Brambilla E."/>
            <person name="Kopitz M."/>
            <person name="Rohde M."/>
            <person name="Goker M."/>
            <person name="Tindall B."/>
            <person name="Detter J."/>
            <person name="Woyke T."/>
            <person name="Bristow J."/>
            <person name="Eisen J."/>
            <person name="Markowitz V."/>
            <person name="Hugenholtz P."/>
            <person name="Klenk H."/>
            <person name="Kyrpides N."/>
        </authorList>
    </citation>
    <scope>NUCLEOTIDE SEQUENCE [LARGE SCALE GENOMIC DNA]</scope>
    <source>
        <strain evidence="3">ATCC 43766 / DSM 16922 / JCM 21250 / NBRC 16016 / NCTC 11634 / CL345/78</strain>
    </source>
</reference>
<evidence type="ECO:0000259" key="1">
    <source>
        <dbReference type="Pfam" id="PF00109"/>
    </source>
</evidence>
<dbReference type="InterPro" id="IPR014030">
    <property type="entry name" value="Ketoacyl_synth_N"/>
</dbReference>
<gene>
    <name evidence="2" type="ordered locus">Weevi_1566</name>
</gene>
<dbReference type="Pfam" id="PF00109">
    <property type="entry name" value="ketoacyl-synt"/>
    <property type="match status" value="1"/>
</dbReference>
<dbReference type="RefSeq" id="WP_013598655.1">
    <property type="nucleotide sequence ID" value="NC_015144.1"/>
</dbReference>
<dbReference type="OrthoDB" id="1404523at2"/>
<organism evidence="2 3">
    <name type="scientific">Weeksella virosa (strain ATCC 43766 / DSM 16922 / JCM 21250 / CCUG 30538 / CDC 9751 / IAM 14551 / NBRC 16016 / NCTC 11634 / CL345/78)</name>
    <dbReference type="NCBI Taxonomy" id="865938"/>
    <lineage>
        <taxon>Bacteria</taxon>
        <taxon>Pseudomonadati</taxon>
        <taxon>Bacteroidota</taxon>
        <taxon>Flavobacteriia</taxon>
        <taxon>Flavobacteriales</taxon>
        <taxon>Weeksellaceae</taxon>
        <taxon>Weeksella</taxon>
    </lineage>
</organism>
<dbReference type="InterPro" id="IPR016039">
    <property type="entry name" value="Thiolase-like"/>
</dbReference>
<accession>F0NZ49</accession>
<sequence length="337" mass="37704">MKKCYINGVAAISAQNYREVKFTENNTPLTEFLNYADEPNYKEFLSASSLRRMSKAVKMGLFTAQKALKSSEVSEIEAIITGTGLGCLADSEKFLANLIQNDEEFLTPTAFIQSTHNTVAAQIALHLHCNAYNFTYVNGGNSFEAAALDALLQIKNNEISNALVGGIDEIATRTHQLLQLVEVIQSTKNGSGAKFGEGATFFILSDKFTQKSYAEIVDIEIRNKLENKTIEEFVESFLQENQLMLNDIQVIFVGKNSEVTTTEIDQYFDALPQAIYSYKKFCGEYDTASAYGMLLAAEFLKNQNYPNQSEVENILLYNQFLGKNHSLVLLRKCQNIE</sequence>
<dbReference type="HOGENOM" id="CLU_067109_0_0_10"/>
<proteinExistence type="predicted"/>
<feature type="domain" description="Beta-ketoacyl synthase-like N-terminal" evidence="1">
    <location>
        <begin position="30"/>
        <end position="203"/>
    </location>
</feature>
<dbReference type="Gene3D" id="3.40.47.10">
    <property type="match status" value="1"/>
</dbReference>
<keyword evidence="3" id="KW-1185">Reference proteome</keyword>